<dbReference type="AlphaFoldDB" id="A0A2S8GBM1"/>
<evidence type="ECO:0000313" key="3">
    <source>
        <dbReference type="Proteomes" id="UP000240009"/>
    </source>
</evidence>
<dbReference type="PANTHER" id="PTHR12697">
    <property type="entry name" value="PBS LYASE HEAT-LIKE PROTEIN"/>
    <property type="match status" value="1"/>
</dbReference>
<dbReference type="GO" id="GO:0016491">
    <property type="term" value="F:oxidoreductase activity"/>
    <property type="evidence" value="ECO:0007669"/>
    <property type="project" value="TreeGrafter"/>
</dbReference>
<reference evidence="2 3" key="1">
    <citation type="submission" date="2018-02" db="EMBL/GenBank/DDBJ databases">
        <title>Comparative genomes isolates from brazilian mangrove.</title>
        <authorList>
            <person name="Araujo J.E."/>
            <person name="Taketani R.G."/>
            <person name="Silva M.C.P."/>
            <person name="Loureco M.V."/>
            <person name="Andreote F.D."/>
        </authorList>
    </citation>
    <scope>NUCLEOTIDE SEQUENCE [LARGE SCALE GENOMIC DNA]</scope>
    <source>
        <strain evidence="2 3">HEX-2 MGV</strain>
    </source>
</reference>
<name>A0A2S8GBM1_9BACT</name>
<evidence type="ECO:0000313" key="2">
    <source>
        <dbReference type="EMBL" id="PQO41855.1"/>
    </source>
</evidence>
<accession>A0A2S8GBM1</accession>
<gene>
    <name evidence="2" type="ORF">C5Y96_00335</name>
</gene>
<protein>
    <recommendedName>
        <fullName evidence="4">HEAT repeat domain-containing protein</fullName>
    </recommendedName>
</protein>
<dbReference type="PANTHER" id="PTHR12697:SF5">
    <property type="entry name" value="DEOXYHYPUSINE HYDROXYLASE"/>
    <property type="match status" value="1"/>
</dbReference>
<comment type="caution">
    <text evidence="2">The sequence shown here is derived from an EMBL/GenBank/DDBJ whole genome shotgun (WGS) entry which is preliminary data.</text>
</comment>
<proteinExistence type="predicted"/>
<dbReference type="SUPFAM" id="SSF48371">
    <property type="entry name" value="ARM repeat"/>
    <property type="match status" value="2"/>
</dbReference>
<dbReference type="Proteomes" id="UP000240009">
    <property type="component" value="Unassembled WGS sequence"/>
</dbReference>
<feature type="region of interest" description="Disordered" evidence="1">
    <location>
        <begin position="38"/>
        <end position="71"/>
    </location>
</feature>
<dbReference type="OrthoDB" id="242751at2"/>
<sequence>MTADHVRNPPVLAALLAVTMTLALVTGQGCRSVVDRSRDLTELASTPRESKPEPTSRPITASAPAAENDPAVEAAERVLAASVVQTSENALRPQHIESRGWYLDHGTPIYQAVAQRSPRWRHPALESLLDQPESPLTTLASGAKSSNPEIAATALIGLVRSDETVEPQRLAELIENDELALTTKAALLEALATTSPKQAQPIVEQLFQKRDKLLAAAESTDTSATEALQQQFWISLAWILPPEQQVALFTEQFLQSSPQQQGILLDLLLFYRSAESDEITQHFEQLSPQAMRRLGLWEPYLRSVAPLETLIAQTRSPEFPTRSSAIIGLGRDGSAAAQAMLKEIGDKDPALVQVAAVFAWSLIPGHDQWSRLSESSSWRVRLAVAELVPLQAKYQDVFARLKDDNSRQVREAMVHRSPELVAQQKRPVKSPQVTSPKEIPTLTAEEAMAVLDLIEKAEHATVEMERTEARRDLLLQPEAVLAAVDQAAKPLVSYENPYLFDVLLPQCDPAYRYLQEATSGDPTLSLSALRKLEQQARQEMLPELVLWRLNSHIEQFTPMTWPVLMELIRSDQREAAQQIVRRALAHDSPQVRIAAYRYIADFPLDGTTSPVKDGLNHEMPNVRVAAIEALSSVAGEESINDFVRRLTDSDIDVQLAACHALDAHNDPRGIDHLSRMTYSSSKSVRLKAVQAIAARQQESDIAVLVRALDDETAIRSTALDGLSSIVPKDQWPETISDAISLEAKCAAWKNWFDRQAGQAQREFLSPQG</sequence>
<dbReference type="InterPro" id="IPR016024">
    <property type="entry name" value="ARM-type_fold"/>
</dbReference>
<dbReference type="Gene3D" id="1.25.10.10">
    <property type="entry name" value="Leucine-rich Repeat Variant"/>
    <property type="match status" value="1"/>
</dbReference>
<evidence type="ECO:0000256" key="1">
    <source>
        <dbReference type="SAM" id="MobiDB-lite"/>
    </source>
</evidence>
<dbReference type="EMBL" id="PUIA01000001">
    <property type="protein sequence ID" value="PQO41855.1"/>
    <property type="molecule type" value="Genomic_DNA"/>
</dbReference>
<dbReference type="RefSeq" id="WP_105349562.1">
    <property type="nucleotide sequence ID" value="NZ_PUIA01000001.1"/>
</dbReference>
<evidence type="ECO:0008006" key="4">
    <source>
        <dbReference type="Google" id="ProtNLM"/>
    </source>
</evidence>
<organism evidence="2 3">
    <name type="scientific">Blastopirellula marina</name>
    <dbReference type="NCBI Taxonomy" id="124"/>
    <lineage>
        <taxon>Bacteria</taxon>
        <taxon>Pseudomonadati</taxon>
        <taxon>Planctomycetota</taxon>
        <taxon>Planctomycetia</taxon>
        <taxon>Pirellulales</taxon>
        <taxon>Pirellulaceae</taxon>
        <taxon>Blastopirellula</taxon>
    </lineage>
</organism>
<dbReference type="InterPro" id="IPR011989">
    <property type="entry name" value="ARM-like"/>
</dbReference>
<dbReference type="Pfam" id="PF13646">
    <property type="entry name" value="HEAT_2"/>
    <property type="match status" value="1"/>
</dbReference>
<dbReference type="PROSITE" id="PS51257">
    <property type="entry name" value="PROKAR_LIPOPROTEIN"/>
    <property type="match status" value="1"/>
</dbReference>